<gene>
    <name evidence="3" type="ORF">K489DRAFT_376258</name>
</gene>
<reference evidence="3" key="2">
    <citation type="submission" date="2020-04" db="EMBL/GenBank/DDBJ databases">
        <authorList>
            <consortium name="NCBI Genome Project"/>
        </authorList>
    </citation>
    <scope>NUCLEOTIDE SEQUENCE</scope>
    <source>
        <strain evidence="3">CBS 342.82</strain>
    </source>
</reference>
<sequence>MSAVNLGAPLETCTLEDGRTLAFGRYGALTNNAGVPFFYFNGTPSSRREAIMLSETACKLGITLIGVDRPGLGHSSFQEHRRLLDWPRDIHALADHLDIHKFAVLGVSGGGPHVLACLHEISSDRLVAATTVSGMWPMKFGAAGMMLPTWLTFKMAAWSPWVAELALETFLGKAARSSDREALKEKMRANLGSLPTPPIDKECVEEFLENDVLTETMIGGIQDAFRLSSRGAVRDFHIMGTEWEFDVANVDARRVTVWHGDLDANIPMSMVNRATKLMPGTKVNIFEGHGHLSLVLRHQEDILKELLARTQAEDVDD</sequence>
<name>A0A6J3MCW0_9PEZI</name>
<dbReference type="Gene3D" id="3.40.50.1820">
    <property type="entry name" value="alpha/beta hydrolase"/>
    <property type="match status" value="1"/>
</dbReference>
<organism evidence="3">
    <name type="scientific">Dissoconium aciculare CBS 342.82</name>
    <dbReference type="NCBI Taxonomy" id="1314786"/>
    <lineage>
        <taxon>Eukaryota</taxon>
        <taxon>Fungi</taxon>
        <taxon>Dikarya</taxon>
        <taxon>Ascomycota</taxon>
        <taxon>Pezizomycotina</taxon>
        <taxon>Dothideomycetes</taxon>
        <taxon>Dothideomycetidae</taxon>
        <taxon>Mycosphaerellales</taxon>
        <taxon>Dissoconiaceae</taxon>
        <taxon>Dissoconium</taxon>
    </lineage>
</organism>
<dbReference type="OrthoDB" id="294702at2759"/>
<dbReference type="GeneID" id="54361677"/>
<evidence type="ECO:0000313" key="3">
    <source>
        <dbReference type="RefSeq" id="XP_033462897.1"/>
    </source>
</evidence>
<dbReference type="Pfam" id="PF00561">
    <property type="entry name" value="Abhydrolase_1"/>
    <property type="match status" value="1"/>
</dbReference>
<dbReference type="InterPro" id="IPR029058">
    <property type="entry name" value="AB_hydrolase_fold"/>
</dbReference>
<dbReference type="AlphaFoldDB" id="A0A6J3MCW0"/>
<reference evidence="3" key="1">
    <citation type="submission" date="2020-01" db="EMBL/GenBank/DDBJ databases">
        <authorList>
            <consortium name="DOE Joint Genome Institute"/>
            <person name="Haridas S."/>
            <person name="Albert R."/>
            <person name="Binder M."/>
            <person name="Bloem J."/>
            <person name="Labutti K."/>
            <person name="Salamov A."/>
            <person name="Andreopoulos B."/>
            <person name="Baker S.E."/>
            <person name="Barry K."/>
            <person name="Bills G."/>
            <person name="Bluhm B.H."/>
            <person name="Cannon C."/>
            <person name="Castanera R."/>
            <person name="Culley D.E."/>
            <person name="Daum C."/>
            <person name="Ezra D."/>
            <person name="Gonzalez J.B."/>
            <person name="Henrissat B."/>
            <person name="Kuo A."/>
            <person name="Liang C."/>
            <person name="Lipzen A."/>
            <person name="Lutzoni F."/>
            <person name="Magnuson J."/>
            <person name="Mondo S."/>
            <person name="Nolan M."/>
            <person name="Ohm R."/>
            <person name="Pangilinan J."/>
            <person name="Park H.-J."/>
            <person name="Ramirez L."/>
            <person name="Alfaro M."/>
            <person name="Sun H."/>
            <person name="Tritt A."/>
            <person name="Yoshinaga Y."/>
            <person name="Zwiers L.-H."/>
            <person name="Turgeon B.G."/>
            <person name="Goodwin S.B."/>
            <person name="Spatafora J.W."/>
            <person name="Crous P.W."/>
            <person name="Grigoriev I.V."/>
        </authorList>
    </citation>
    <scope>NUCLEOTIDE SEQUENCE</scope>
    <source>
        <strain evidence="3">CBS 342.82</strain>
    </source>
</reference>
<evidence type="ECO:0000313" key="2">
    <source>
        <dbReference type="Proteomes" id="UP000504637"/>
    </source>
</evidence>
<dbReference type="SUPFAM" id="SSF53474">
    <property type="entry name" value="alpha/beta-Hydrolases"/>
    <property type="match status" value="1"/>
</dbReference>
<dbReference type="PANTHER" id="PTHR45763">
    <property type="entry name" value="HYDROLASE, ALPHA/BETA FOLD FAMILY PROTEIN, EXPRESSED-RELATED"/>
    <property type="match status" value="1"/>
</dbReference>
<evidence type="ECO:0000259" key="1">
    <source>
        <dbReference type="Pfam" id="PF00561"/>
    </source>
</evidence>
<reference evidence="3" key="3">
    <citation type="submission" date="2025-08" db="UniProtKB">
        <authorList>
            <consortium name="RefSeq"/>
        </authorList>
    </citation>
    <scope>IDENTIFICATION</scope>
    <source>
        <strain evidence="3">CBS 342.82</strain>
    </source>
</reference>
<dbReference type="RefSeq" id="XP_033462897.1">
    <property type="nucleotide sequence ID" value="XM_033603877.1"/>
</dbReference>
<dbReference type="InterPro" id="IPR000073">
    <property type="entry name" value="AB_hydrolase_1"/>
</dbReference>
<feature type="domain" description="AB hydrolase-1" evidence="1">
    <location>
        <begin position="59"/>
        <end position="294"/>
    </location>
</feature>
<proteinExistence type="predicted"/>
<keyword evidence="2" id="KW-1185">Reference proteome</keyword>
<dbReference type="PANTHER" id="PTHR45763:SF46">
    <property type="entry name" value="AB HYDROLASE-1 DOMAIN-CONTAINING PROTEIN"/>
    <property type="match status" value="1"/>
</dbReference>
<dbReference type="Proteomes" id="UP000504637">
    <property type="component" value="Unplaced"/>
</dbReference>
<accession>A0A6J3MCW0</accession>
<protein>
    <submittedName>
        <fullName evidence="3">Alpha/beta-hydrolase</fullName>
    </submittedName>
</protein>